<dbReference type="AlphaFoldDB" id="A0A2N1IMX9"/>
<evidence type="ECO:0000313" key="2">
    <source>
        <dbReference type="EMBL" id="PKI19611.1"/>
    </source>
</evidence>
<feature type="domain" description="Antitoxin Xre/MbcA/ParS-like toxin-binding" evidence="1">
    <location>
        <begin position="48"/>
        <end position="97"/>
    </location>
</feature>
<reference evidence="2 3" key="1">
    <citation type="submission" date="2017-12" db="EMBL/GenBank/DDBJ databases">
        <title>Isolation and characterization of an aerobic denitrifying Pseudomonas monteilii CY06 from aquaculture ponds.</title>
        <authorList>
            <person name="Ma Q."/>
            <person name="Cai Y."/>
            <person name="He Z."/>
        </authorList>
    </citation>
    <scope>NUCLEOTIDE SEQUENCE [LARGE SCALE GENOMIC DNA]</scope>
    <source>
        <strain evidence="2 3">CY06</strain>
    </source>
</reference>
<evidence type="ECO:0000313" key="3">
    <source>
        <dbReference type="Proteomes" id="UP000233399"/>
    </source>
</evidence>
<dbReference type="Pfam" id="PF09722">
    <property type="entry name" value="Xre_MbcA_ParS_C"/>
    <property type="match status" value="1"/>
</dbReference>
<dbReference type="InterPro" id="IPR024467">
    <property type="entry name" value="Xre/MbcA/ParS-like_toxin-bd"/>
</dbReference>
<comment type="caution">
    <text evidence="2">The sequence shown here is derived from an EMBL/GenBank/DDBJ whole genome shotgun (WGS) entry which is preliminary data.</text>
</comment>
<organism evidence="2 3">
    <name type="scientific">Pseudomonas monteilii</name>
    <dbReference type="NCBI Taxonomy" id="76759"/>
    <lineage>
        <taxon>Bacteria</taxon>
        <taxon>Pseudomonadati</taxon>
        <taxon>Pseudomonadota</taxon>
        <taxon>Gammaproteobacteria</taxon>
        <taxon>Pseudomonadales</taxon>
        <taxon>Pseudomonadaceae</taxon>
        <taxon>Pseudomonas</taxon>
    </lineage>
</organism>
<dbReference type="EMBL" id="PJCG01000052">
    <property type="protein sequence ID" value="PKI19611.1"/>
    <property type="molecule type" value="Genomic_DNA"/>
</dbReference>
<proteinExistence type="predicted"/>
<accession>A0A2N1IMX9</accession>
<sequence length="99" mass="11531">MQFGFTTRALCIMTISRILVLSSPFPDRCWSLKHRCLMRRREQILMTAEQVLGNTELAEAWLTKQAIGLSRRLPCMLLETDQGYMEVVDFLVRLDYGVF</sequence>
<name>A0A2N1IMX9_9PSED</name>
<gene>
    <name evidence="2" type="ORF">CXB65_21360</name>
</gene>
<protein>
    <recommendedName>
        <fullName evidence="1">Antitoxin Xre/MbcA/ParS-like toxin-binding domain-containing protein</fullName>
    </recommendedName>
</protein>
<evidence type="ECO:0000259" key="1">
    <source>
        <dbReference type="Pfam" id="PF09722"/>
    </source>
</evidence>
<dbReference type="Proteomes" id="UP000233399">
    <property type="component" value="Unassembled WGS sequence"/>
</dbReference>